<sequence>MAVTPVGEADVTTTRRDVDEEVTIAVCPDGPLLVRGPALIVDADGLPVPRRRATVALCRCGRTSIAPYCDGAHKRRGAAAAAATS</sequence>
<name>A0ABP8VGU1_9ACTN</name>
<keyword evidence="3" id="KW-0408">Iron</keyword>
<dbReference type="SMART" id="SM00704">
    <property type="entry name" value="ZnF_CDGSH"/>
    <property type="match status" value="1"/>
</dbReference>
<organism evidence="6 7">
    <name type="scientific">Kineococcus glutinatus</name>
    <dbReference type="NCBI Taxonomy" id="1070872"/>
    <lineage>
        <taxon>Bacteria</taxon>
        <taxon>Bacillati</taxon>
        <taxon>Actinomycetota</taxon>
        <taxon>Actinomycetes</taxon>
        <taxon>Kineosporiales</taxon>
        <taxon>Kineosporiaceae</taxon>
        <taxon>Kineococcus</taxon>
    </lineage>
</organism>
<evidence type="ECO:0000313" key="7">
    <source>
        <dbReference type="Proteomes" id="UP001501195"/>
    </source>
</evidence>
<dbReference type="Pfam" id="PF09360">
    <property type="entry name" value="zf-CDGSH"/>
    <property type="match status" value="1"/>
</dbReference>
<dbReference type="InterPro" id="IPR018967">
    <property type="entry name" value="FeS-contain_CDGSH-typ"/>
</dbReference>
<comment type="caution">
    <text evidence="6">The sequence shown here is derived from an EMBL/GenBank/DDBJ whole genome shotgun (WGS) entry which is preliminary data.</text>
</comment>
<evidence type="ECO:0000256" key="4">
    <source>
        <dbReference type="ARBA" id="ARBA00023014"/>
    </source>
</evidence>
<keyword evidence="4" id="KW-0411">Iron-sulfur</keyword>
<proteinExistence type="predicted"/>
<keyword evidence="2" id="KW-0479">Metal-binding</keyword>
<keyword evidence="1" id="KW-0001">2Fe-2S</keyword>
<keyword evidence="7" id="KW-1185">Reference proteome</keyword>
<accession>A0ABP8VGU1</accession>
<evidence type="ECO:0000259" key="5">
    <source>
        <dbReference type="SMART" id="SM00704"/>
    </source>
</evidence>
<evidence type="ECO:0000256" key="3">
    <source>
        <dbReference type="ARBA" id="ARBA00023004"/>
    </source>
</evidence>
<dbReference type="Proteomes" id="UP001501195">
    <property type="component" value="Unassembled WGS sequence"/>
</dbReference>
<reference evidence="7" key="1">
    <citation type="journal article" date="2019" name="Int. J. Syst. Evol. Microbiol.">
        <title>The Global Catalogue of Microorganisms (GCM) 10K type strain sequencing project: providing services to taxonomists for standard genome sequencing and annotation.</title>
        <authorList>
            <consortium name="The Broad Institute Genomics Platform"/>
            <consortium name="The Broad Institute Genome Sequencing Center for Infectious Disease"/>
            <person name="Wu L."/>
            <person name="Ma J."/>
        </authorList>
    </citation>
    <scope>NUCLEOTIDE SEQUENCE [LARGE SCALE GENOMIC DNA]</scope>
    <source>
        <strain evidence="7">JCM 18126</strain>
    </source>
</reference>
<evidence type="ECO:0000256" key="2">
    <source>
        <dbReference type="ARBA" id="ARBA00022723"/>
    </source>
</evidence>
<protein>
    <recommendedName>
        <fullName evidence="5">Iron-binding zinc finger CDGSH type domain-containing protein</fullName>
    </recommendedName>
</protein>
<feature type="domain" description="Iron-binding zinc finger CDGSH type" evidence="5">
    <location>
        <begin position="35"/>
        <end position="79"/>
    </location>
</feature>
<evidence type="ECO:0000256" key="1">
    <source>
        <dbReference type="ARBA" id="ARBA00022714"/>
    </source>
</evidence>
<gene>
    <name evidence="6" type="ORF">GCM10023225_35140</name>
</gene>
<evidence type="ECO:0000313" key="6">
    <source>
        <dbReference type="EMBL" id="GAA4663390.1"/>
    </source>
</evidence>
<dbReference type="EMBL" id="BAABIL010000780">
    <property type="protein sequence ID" value="GAA4663390.1"/>
    <property type="molecule type" value="Genomic_DNA"/>
</dbReference>
<dbReference type="InterPro" id="IPR042216">
    <property type="entry name" value="MitoNEET_CISD"/>
</dbReference>
<dbReference type="Gene3D" id="3.40.5.90">
    <property type="entry name" value="CDGSH iron-sulfur domain, mitoNEET-type"/>
    <property type="match status" value="1"/>
</dbReference>